<evidence type="ECO:0000256" key="3">
    <source>
        <dbReference type="ARBA" id="ARBA00020983"/>
    </source>
</evidence>
<feature type="compositionally biased region" description="Low complexity" evidence="9">
    <location>
        <begin position="506"/>
        <end position="525"/>
    </location>
</feature>
<evidence type="ECO:0000256" key="2">
    <source>
        <dbReference type="ARBA" id="ARBA00006419"/>
    </source>
</evidence>
<keyword evidence="4" id="KW-0813">Transport</keyword>
<dbReference type="InterPro" id="IPR016159">
    <property type="entry name" value="Cullin_repeat-like_dom_sf"/>
</dbReference>
<dbReference type="OMA" id="WETWPSS"/>
<reference evidence="10 11" key="1">
    <citation type="submission" date="2015-12" db="EMBL/GenBank/DDBJ databases">
        <title>Dictyostelia acquired genes for synthesis and detection of signals that induce cell-type specialization by lateral gene transfer from prokaryotes.</title>
        <authorList>
            <person name="Gloeckner G."/>
            <person name="Schaap P."/>
        </authorList>
    </citation>
    <scope>NUCLEOTIDE SEQUENCE [LARGE SCALE GENOMIC DNA]</scope>
    <source>
        <strain evidence="10 11">TK</strain>
    </source>
</reference>
<dbReference type="Pfam" id="PF04124">
    <property type="entry name" value="Dor1"/>
    <property type="match status" value="1"/>
</dbReference>
<evidence type="ECO:0000313" key="11">
    <source>
        <dbReference type="Proteomes" id="UP000076078"/>
    </source>
</evidence>
<evidence type="ECO:0000256" key="7">
    <source>
        <dbReference type="ARBA" id="ARBA00023136"/>
    </source>
</evidence>
<name>A0A152A723_TIELA</name>
<accession>A0A152A723</accession>
<dbReference type="GO" id="GO:0015031">
    <property type="term" value="P:protein transport"/>
    <property type="evidence" value="ECO:0007669"/>
    <property type="project" value="UniProtKB-KW"/>
</dbReference>
<protein>
    <recommendedName>
        <fullName evidence="3">Conserved oligomeric Golgi complex subunit 8</fullName>
    </recommendedName>
    <alternativeName>
        <fullName evidence="8">Component of oligomeric Golgi complex 8</fullName>
    </alternativeName>
</protein>
<dbReference type="InParanoid" id="A0A152A723"/>
<dbReference type="FunCoup" id="A0A152A723">
    <property type="interactions" value="159"/>
</dbReference>
<keyword evidence="5" id="KW-0653">Protein transport</keyword>
<evidence type="ECO:0000256" key="1">
    <source>
        <dbReference type="ARBA" id="ARBA00004395"/>
    </source>
</evidence>
<feature type="compositionally biased region" description="Polar residues" evidence="9">
    <location>
        <begin position="604"/>
        <end position="613"/>
    </location>
</feature>
<evidence type="ECO:0000256" key="6">
    <source>
        <dbReference type="ARBA" id="ARBA00023034"/>
    </source>
</evidence>
<dbReference type="InterPro" id="IPR007255">
    <property type="entry name" value="COG8"/>
</dbReference>
<evidence type="ECO:0000256" key="9">
    <source>
        <dbReference type="SAM" id="MobiDB-lite"/>
    </source>
</evidence>
<evidence type="ECO:0000256" key="5">
    <source>
        <dbReference type="ARBA" id="ARBA00022927"/>
    </source>
</evidence>
<gene>
    <name evidence="10" type="ORF">DLAC_00808</name>
</gene>
<dbReference type="GO" id="GO:0000139">
    <property type="term" value="C:Golgi membrane"/>
    <property type="evidence" value="ECO:0007669"/>
    <property type="project" value="UniProtKB-SubCell"/>
</dbReference>
<feature type="compositionally biased region" description="Basic and acidic residues" evidence="9">
    <location>
        <begin position="700"/>
        <end position="709"/>
    </location>
</feature>
<proteinExistence type="inferred from homology"/>
<evidence type="ECO:0000313" key="10">
    <source>
        <dbReference type="EMBL" id="KYR02016.1"/>
    </source>
</evidence>
<keyword evidence="6" id="KW-0333">Golgi apparatus</keyword>
<evidence type="ECO:0000256" key="8">
    <source>
        <dbReference type="ARBA" id="ARBA00031347"/>
    </source>
</evidence>
<comment type="caution">
    <text evidence="10">The sequence shown here is derived from an EMBL/GenBank/DDBJ whole genome shotgun (WGS) entry which is preliminary data.</text>
</comment>
<dbReference type="PANTHER" id="PTHR21311">
    <property type="entry name" value="CONSERVED OLIGOMERIC GOLGI COMPLEX COMPONENT 8"/>
    <property type="match status" value="1"/>
</dbReference>
<feature type="region of interest" description="Disordered" evidence="9">
    <location>
        <begin position="506"/>
        <end position="579"/>
    </location>
</feature>
<dbReference type="GO" id="GO:0017119">
    <property type="term" value="C:Golgi transport complex"/>
    <property type="evidence" value="ECO:0007669"/>
    <property type="project" value="InterPro"/>
</dbReference>
<comment type="subcellular location">
    <subcellularLocation>
        <location evidence="1">Golgi apparatus membrane</location>
        <topology evidence="1">Peripheral membrane protein</topology>
    </subcellularLocation>
</comment>
<organism evidence="10 11">
    <name type="scientific">Tieghemostelium lacteum</name>
    <name type="common">Slime mold</name>
    <name type="synonym">Dictyostelium lacteum</name>
    <dbReference type="NCBI Taxonomy" id="361077"/>
    <lineage>
        <taxon>Eukaryota</taxon>
        <taxon>Amoebozoa</taxon>
        <taxon>Evosea</taxon>
        <taxon>Eumycetozoa</taxon>
        <taxon>Dictyostelia</taxon>
        <taxon>Dictyosteliales</taxon>
        <taxon>Raperosteliaceae</taxon>
        <taxon>Tieghemostelium</taxon>
    </lineage>
</organism>
<dbReference type="SUPFAM" id="SSF74788">
    <property type="entry name" value="Cullin repeat-like"/>
    <property type="match status" value="1"/>
</dbReference>
<dbReference type="OrthoDB" id="1661054at2759"/>
<dbReference type="GO" id="GO:0006891">
    <property type="term" value="P:intra-Golgi vesicle-mediated transport"/>
    <property type="evidence" value="ECO:0007669"/>
    <property type="project" value="TreeGrafter"/>
</dbReference>
<sequence>MKEKDNPLHTYQHGDINEYSYEKILKEPAILKEKKTNIENEMKSLALDNYKLFIQNYTTINNTNKNINVISNEIVSLLDHLPEISNSCEKFSKESHNLSDNRKSVKNLLDNFPTLLDLLEIPQLMDTCVKSAYYEEALQLEAFAKKLVKQFPSVKIVDVIMNEIQEIRLSLISNLQQFLSGNTSLTDCIKTIGYLRKLSMYKENELKILFLYCREQWFMNQLKSINDSNMPSYLTKLTDNCRTNIFDVITQFTAIFSNEAEDENNLDDMILYSWVQHKVNLYISNLEMNLALIKEGTSIHYILENSMYFSMSLSRVGIDFRGLLQPIFEKQIFNNFQSQLTVSTHHFLESLKSYKFPQPKVTSSSNSSSSNSSSFISPPMNLLGHPPLAILMNSFLKSFNELKECLPLSLKDQITLKLKDILITIISGVQSFYNQSSFTITQDQVFLGFCRMLVDDFLPFIVRCFNLICNINTDGGDQTSQIDLKPLTWPLLKIYSDSTLTLDDYDTSSNNSPNNIHSPPITSSNVSNQNNENTEEITPQHEKQLNVEQPNDENGNQQITNNGVHKDGEQQQDNQPGTIAHDVEKDDQHITNNEAHKEDEEQSTQEQDNNQSQTKDDSQEVEPIENGNVETSEEILKPEDNTNQKSQLEQNDQEYIKNQVLEDNENIVDTESTQNIQEAKQTKELNQTNINNDNDPVNDENNKEENESF</sequence>
<comment type="similarity">
    <text evidence="2">Belongs to the COG8 family.</text>
</comment>
<evidence type="ECO:0000256" key="4">
    <source>
        <dbReference type="ARBA" id="ARBA00022448"/>
    </source>
</evidence>
<keyword evidence="11" id="KW-1185">Reference proteome</keyword>
<feature type="region of interest" description="Disordered" evidence="9">
    <location>
        <begin position="595"/>
        <end position="709"/>
    </location>
</feature>
<dbReference type="AlphaFoldDB" id="A0A152A723"/>
<keyword evidence="7" id="KW-0472">Membrane</keyword>
<dbReference type="STRING" id="361077.A0A152A723"/>
<feature type="compositionally biased region" description="Polar residues" evidence="9">
    <location>
        <begin position="546"/>
        <end position="563"/>
    </location>
</feature>
<dbReference type="PANTHER" id="PTHR21311:SF0">
    <property type="entry name" value="CONSERVED OLIGOMERIC GOLGI COMPLEX SUBUNIT 8"/>
    <property type="match status" value="1"/>
</dbReference>
<dbReference type="EMBL" id="LODT01000004">
    <property type="protein sequence ID" value="KYR02016.1"/>
    <property type="molecule type" value="Genomic_DNA"/>
</dbReference>
<feature type="compositionally biased region" description="Low complexity" evidence="9">
    <location>
        <begin position="684"/>
        <end position="695"/>
    </location>
</feature>
<dbReference type="Proteomes" id="UP000076078">
    <property type="component" value="Unassembled WGS sequence"/>
</dbReference>
<feature type="compositionally biased region" description="Polar residues" evidence="9">
    <location>
        <begin position="669"/>
        <end position="679"/>
    </location>
</feature>